<comment type="caution">
    <text evidence="1">The sequence shown here is derived from an EMBL/GenBank/DDBJ whole genome shotgun (WGS) entry which is preliminary data.</text>
</comment>
<gene>
    <name evidence="1" type="ORF">H6G24_14250</name>
</gene>
<evidence type="ECO:0000313" key="2">
    <source>
        <dbReference type="Proteomes" id="UP000658514"/>
    </source>
</evidence>
<keyword evidence="2" id="KW-1185">Reference proteome</keyword>
<sequence>MKTDIIFYRLFLEIPSIFFELISNHPEEANNYQFASVEIKQTSFRIDGVFLPVETIDKPIYFVEVQFQQDDEIYSRLIAEICLYLRQNKPQNDWNAVVLYPNRNVDTGDIKHYREFFDSQRVRRIYLDELGDNATLPIGIATVKLVIEDKDIAINQARELIARTRQETNSQLQQQLLQLIETILVYKFPNMSREEIEAMFSLSELKQTRFYQEAFQEGKEEGIAQGERTGKLKAIIPMLSAGLTVEQIAQALELSVEEVSQIVQQQASNSTSSEA</sequence>
<dbReference type="Proteomes" id="UP000658514">
    <property type="component" value="Unassembled WGS sequence"/>
</dbReference>
<organism evidence="1 2">
    <name type="scientific">Calothrix parietina FACHB-288</name>
    <dbReference type="NCBI Taxonomy" id="2692896"/>
    <lineage>
        <taxon>Bacteria</taxon>
        <taxon>Bacillati</taxon>
        <taxon>Cyanobacteriota</taxon>
        <taxon>Cyanophyceae</taxon>
        <taxon>Nostocales</taxon>
        <taxon>Calotrichaceae</taxon>
        <taxon>Calothrix</taxon>
    </lineage>
</organism>
<accession>A0ABR8A9H2</accession>
<dbReference type="NCBIfam" id="TIGR01784">
    <property type="entry name" value="T_den_put_tspse"/>
    <property type="match status" value="1"/>
</dbReference>
<dbReference type="PANTHER" id="PTHR35586:SF2">
    <property type="entry name" value="SLL1542 PROTEIN"/>
    <property type="match status" value="1"/>
</dbReference>
<evidence type="ECO:0000313" key="1">
    <source>
        <dbReference type="EMBL" id="MBD2196647.1"/>
    </source>
</evidence>
<dbReference type="PANTHER" id="PTHR35586">
    <property type="entry name" value="SLL1691 PROTEIN"/>
    <property type="match status" value="1"/>
</dbReference>
<dbReference type="InterPro" id="IPR010106">
    <property type="entry name" value="RpnA"/>
</dbReference>
<proteinExistence type="predicted"/>
<protein>
    <submittedName>
        <fullName evidence="1">Rpn family recombination-promoting nuclease/putative transposase</fullName>
    </submittedName>
</protein>
<name>A0ABR8A9H2_9CYAN</name>
<dbReference type="EMBL" id="JACJQH010000020">
    <property type="protein sequence ID" value="MBD2196647.1"/>
    <property type="molecule type" value="Genomic_DNA"/>
</dbReference>
<dbReference type="RefSeq" id="WP_190539956.1">
    <property type="nucleotide sequence ID" value="NZ_CAWPNO010000052.1"/>
</dbReference>
<dbReference type="Pfam" id="PF11103">
    <property type="entry name" value="DUF2887"/>
    <property type="match status" value="1"/>
</dbReference>
<dbReference type="InterPro" id="IPR022573">
    <property type="entry name" value="DUF2887"/>
</dbReference>
<reference evidence="1 2" key="1">
    <citation type="journal article" date="2020" name="ISME J.">
        <title>Comparative genomics reveals insights into cyanobacterial evolution and habitat adaptation.</title>
        <authorList>
            <person name="Chen M.Y."/>
            <person name="Teng W.K."/>
            <person name="Zhao L."/>
            <person name="Hu C.X."/>
            <person name="Zhou Y.K."/>
            <person name="Han B.P."/>
            <person name="Song L.R."/>
            <person name="Shu W.S."/>
        </authorList>
    </citation>
    <scope>NUCLEOTIDE SEQUENCE [LARGE SCALE GENOMIC DNA]</scope>
    <source>
        <strain evidence="1 2">FACHB-288</strain>
    </source>
</reference>